<dbReference type="Proteomes" id="UP000294299">
    <property type="component" value="Chromosome NFRAN"/>
</dbReference>
<evidence type="ECO:0000313" key="2">
    <source>
        <dbReference type="Proteomes" id="UP000294299"/>
    </source>
</evidence>
<keyword evidence="2" id="KW-1185">Reference proteome</keyword>
<organism evidence="1 2">
    <name type="scientific">Candidatus Nitrosocosmicus franklandianus</name>
    <dbReference type="NCBI Taxonomy" id="1798806"/>
    <lineage>
        <taxon>Archaea</taxon>
        <taxon>Nitrososphaerota</taxon>
        <taxon>Nitrososphaeria</taxon>
        <taxon>Nitrososphaerales</taxon>
        <taxon>Nitrososphaeraceae</taxon>
        <taxon>Candidatus Nitrosocosmicus</taxon>
    </lineage>
</organism>
<protein>
    <submittedName>
        <fullName evidence="1">Uncharacterized protein</fullName>
    </submittedName>
</protein>
<reference evidence="1 2" key="1">
    <citation type="submission" date="2019-02" db="EMBL/GenBank/DDBJ databases">
        <authorList>
            <person name="Lehtovirta-Morley E L."/>
        </authorList>
    </citation>
    <scope>NUCLEOTIDE SEQUENCE [LARGE SCALE GENOMIC DNA]</scope>
    <source>
        <strain evidence="1">NFRAN1</strain>
    </source>
</reference>
<proteinExistence type="predicted"/>
<evidence type="ECO:0000313" key="1">
    <source>
        <dbReference type="EMBL" id="VFJ13202.1"/>
    </source>
</evidence>
<sequence length="100" mass="11115">MVCIHVGKLSLGNKAVLANIKGKLMKFEISVGICQSELDIVNRRYIDESPKLNNNNENKNMVNPMTSGIWTPKIITPINTMGTCNIPRVAAPNTFDRNMI</sequence>
<gene>
    <name evidence="1" type="ORF">NFRAN_0880</name>
</gene>
<accession>A0A484I8R3</accession>
<dbReference type="KEGG" id="nfn:NFRAN_0880"/>
<dbReference type="EMBL" id="LR216287">
    <property type="protein sequence ID" value="VFJ13202.1"/>
    <property type="molecule type" value="Genomic_DNA"/>
</dbReference>
<name>A0A484I8R3_9ARCH</name>
<dbReference type="AlphaFoldDB" id="A0A484I8R3"/>